<keyword evidence="5" id="KW-1185">Reference proteome</keyword>
<dbReference type="InterPro" id="IPR050385">
    <property type="entry name" value="Archaeal_FAD_synthase"/>
</dbReference>
<dbReference type="NCBIfam" id="TIGR00125">
    <property type="entry name" value="cyt_tran_rel"/>
    <property type="match status" value="1"/>
</dbReference>
<dbReference type="Pfam" id="PF01467">
    <property type="entry name" value="CTP_transf_like"/>
    <property type="match status" value="1"/>
</dbReference>
<organism evidence="4 5">
    <name type="scientific">Simkania negevensis</name>
    <dbReference type="NCBI Taxonomy" id="83561"/>
    <lineage>
        <taxon>Bacteria</taxon>
        <taxon>Pseudomonadati</taxon>
        <taxon>Chlamydiota</taxon>
        <taxon>Chlamydiia</taxon>
        <taxon>Parachlamydiales</taxon>
        <taxon>Simkaniaceae</taxon>
        <taxon>Simkania</taxon>
    </lineage>
</organism>
<dbReference type="InterPro" id="IPR004821">
    <property type="entry name" value="Cyt_trans-like"/>
</dbReference>
<keyword evidence="1" id="KW-0808">Transferase</keyword>
<sequence>MLSQPKLWKEGCRKKFISPSHLEEEAIKIKASGKTIATLNGSFDLLHAGHLQIIYEASQTADVLIVALNSDSSIQQYKNPNRPIIPLEYRLQMMAALAFVDYITWFDETNPVRFLKAVQPNVHVNGAEYGRECMEADTVKKGGGAVHIVELVPGLSTTQIMNKIRNYSETPTKKGLL</sequence>
<evidence type="ECO:0000256" key="2">
    <source>
        <dbReference type="ARBA" id="ARBA00022695"/>
    </source>
</evidence>
<dbReference type="GO" id="GO:0016779">
    <property type="term" value="F:nucleotidyltransferase activity"/>
    <property type="evidence" value="ECO:0007669"/>
    <property type="project" value="UniProtKB-KW"/>
</dbReference>
<keyword evidence="2 4" id="KW-0548">Nucleotidyltransferase</keyword>
<feature type="domain" description="Cytidyltransferase-like" evidence="3">
    <location>
        <begin position="39"/>
        <end position="133"/>
    </location>
</feature>
<evidence type="ECO:0000313" key="4">
    <source>
        <dbReference type="EMBL" id="MBN4067024.1"/>
    </source>
</evidence>
<evidence type="ECO:0000313" key="5">
    <source>
        <dbReference type="Proteomes" id="UP000722121"/>
    </source>
</evidence>
<gene>
    <name evidence="4" type="ORF">JYU14_02970</name>
</gene>
<accession>A0ABS3AR72</accession>
<evidence type="ECO:0000256" key="1">
    <source>
        <dbReference type="ARBA" id="ARBA00022679"/>
    </source>
</evidence>
<dbReference type="Gene3D" id="3.40.50.620">
    <property type="entry name" value="HUPs"/>
    <property type="match status" value="1"/>
</dbReference>
<reference evidence="4 5" key="1">
    <citation type="submission" date="2021-02" db="EMBL/GenBank/DDBJ databases">
        <title>Activity-based single-cell genomes from oceanic crustal fluid captures similar information to metagenomic and metatranscriptomic surveys with orders of magnitude less sampling.</title>
        <authorList>
            <person name="D'Angelo T.S."/>
            <person name="Orcutt B.N."/>
        </authorList>
    </citation>
    <scope>NUCLEOTIDE SEQUENCE [LARGE SCALE GENOMIC DNA]</scope>
    <source>
        <strain evidence="4">AH-315-G07</strain>
    </source>
</reference>
<evidence type="ECO:0000259" key="3">
    <source>
        <dbReference type="Pfam" id="PF01467"/>
    </source>
</evidence>
<name>A0ABS3AR72_9BACT</name>
<comment type="caution">
    <text evidence="4">The sequence shown here is derived from an EMBL/GenBank/DDBJ whole genome shotgun (WGS) entry which is preliminary data.</text>
</comment>
<dbReference type="InterPro" id="IPR014729">
    <property type="entry name" value="Rossmann-like_a/b/a_fold"/>
</dbReference>
<dbReference type="Proteomes" id="UP000722121">
    <property type="component" value="Unassembled WGS sequence"/>
</dbReference>
<dbReference type="PANTHER" id="PTHR43793">
    <property type="entry name" value="FAD SYNTHASE"/>
    <property type="match status" value="1"/>
</dbReference>
<proteinExistence type="predicted"/>
<dbReference type="EMBL" id="JAFITR010000053">
    <property type="protein sequence ID" value="MBN4067024.1"/>
    <property type="molecule type" value="Genomic_DNA"/>
</dbReference>
<dbReference type="PANTHER" id="PTHR43793:SF2">
    <property type="entry name" value="BIFUNCTIONAL PROTEIN HLDE"/>
    <property type="match status" value="1"/>
</dbReference>
<protein>
    <submittedName>
        <fullName evidence="4">Adenylyltransferase/cytidyltransferase family protein</fullName>
    </submittedName>
</protein>
<dbReference type="SUPFAM" id="SSF52374">
    <property type="entry name" value="Nucleotidylyl transferase"/>
    <property type="match status" value="1"/>
</dbReference>